<dbReference type="InterPro" id="IPR013083">
    <property type="entry name" value="Znf_RING/FYVE/PHD"/>
</dbReference>
<dbReference type="SMART" id="SM00184">
    <property type="entry name" value="RING"/>
    <property type="match status" value="1"/>
</dbReference>
<evidence type="ECO:0000259" key="1">
    <source>
        <dbReference type="PROSITE" id="PS50089"/>
    </source>
</evidence>
<name>A0A6C0E1F0_9ZZZZ</name>
<sequence>MEGDAEIQFISNSFYCEVRGFISDINYNNMFDELSDDIKNDLILETKRVYNIINEIQSDTINMSFFLDNVKEVSGIKIDIEIYYTKYIHNDTEHIKLGFNVYLRDTPNISMQCLTFYVSNVKNLTNHIYNLLFYVYVFVNNFSFDSLFNNFYHKDDIIILKEMRLRTLRLFGNLDNLDCCVCLEKSTTLTECNHILCNRCFSKLVPKICPLCRTILENDIDNEGYPVHFIVE</sequence>
<reference evidence="2" key="1">
    <citation type="journal article" date="2020" name="Nature">
        <title>Giant virus diversity and host interactions through global metagenomics.</title>
        <authorList>
            <person name="Schulz F."/>
            <person name="Roux S."/>
            <person name="Paez-Espino D."/>
            <person name="Jungbluth S."/>
            <person name="Walsh D.A."/>
            <person name="Denef V.J."/>
            <person name="McMahon K.D."/>
            <person name="Konstantinidis K.T."/>
            <person name="Eloe-Fadrosh E.A."/>
            <person name="Kyrpides N.C."/>
            <person name="Woyke T."/>
        </authorList>
    </citation>
    <scope>NUCLEOTIDE SEQUENCE</scope>
    <source>
        <strain evidence="2">GVMAG-M-3300023179-111</strain>
    </source>
</reference>
<dbReference type="EMBL" id="MN739711">
    <property type="protein sequence ID" value="QHT22542.1"/>
    <property type="molecule type" value="Genomic_DNA"/>
</dbReference>
<feature type="domain" description="RING-type" evidence="1">
    <location>
        <begin position="179"/>
        <end position="213"/>
    </location>
</feature>
<evidence type="ECO:0000313" key="2">
    <source>
        <dbReference type="EMBL" id="QHT22542.1"/>
    </source>
</evidence>
<dbReference type="SUPFAM" id="SSF57850">
    <property type="entry name" value="RING/U-box"/>
    <property type="match status" value="1"/>
</dbReference>
<protein>
    <recommendedName>
        <fullName evidence="1">RING-type domain-containing protein</fullName>
    </recommendedName>
</protein>
<dbReference type="InterPro" id="IPR001841">
    <property type="entry name" value="Znf_RING"/>
</dbReference>
<dbReference type="Gene3D" id="3.30.40.10">
    <property type="entry name" value="Zinc/RING finger domain, C3HC4 (zinc finger)"/>
    <property type="match status" value="1"/>
</dbReference>
<dbReference type="AlphaFoldDB" id="A0A6C0E1F0"/>
<accession>A0A6C0E1F0</accession>
<organism evidence="2">
    <name type="scientific">viral metagenome</name>
    <dbReference type="NCBI Taxonomy" id="1070528"/>
    <lineage>
        <taxon>unclassified sequences</taxon>
        <taxon>metagenomes</taxon>
        <taxon>organismal metagenomes</taxon>
    </lineage>
</organism>
<proteinExistence type="predicted"/>
<dbReference type="PROSITE" id="PS50089">
    <property type="entry name" value="ZF_RING_2"/>
    <property type="match status" value="1"/>
</dbReference>